<evidence type="ECO:0000313" key="1">
    <source>
        <dbReference type="EMBL" id="MEC5385213.1"/>
    </source>
</evidence>
<dbReference type="Pfam" id="PF06041">
    <property type="entry name" value="DUF924"/>
    <property type="match status" value="1"/>
</dbReference>
<protein>
    <submittedName>
        <fullName evidence="1">DUF924 family protein</fullName>
    </submittedName>
</protein>
<name>A0ABU6K2C2_9RHOO</name>
<keyword evidence="2" id="KW-1185">Reference proteome</keyword>
<dbReference type="InterPro" id="IPR010323">
    <property type="entry name" value="DUF924"/>
</dbReference>
<dbReference type="Gene3D" id="1.25.40.10">
    <property type="entry name" value="Tetratricopeptide repeat domain"/>
    <property type="match status" value="1"/>
</dbReference>
<sequence length="201" mass="22765">MTMETTDSILDFWFGSSVDDALVAKEKSALWWAKDGATDQLMRERFASFLPLAAAGALDDWLGKPRGRLALILLCDQFSRNIHRGTPQSFAFDEQARAWCKAGLQAGDDRRLRPIERVFFYLPLEHAESLDEQHEAVARYADLCDALPPAQREDFAGYLDFARQHRTIIERFGRFPHRNAILGRASTAEEILFLQGPGSSF</sequence>
<dbReference type="RefSeq" id="WP_327598173.1">
    <property type="nucleotide sequence ID" value="NZ_JAYXHS010000001.1"/>
</dbReference>
<reference evidence="1 2" key="1">
    <citation type="submission" date="2024-01" db="EMBL/GenBank/DDBJ databases">
        <title>Uliginosibacterium soil sp. nov.</title>
        <authorList>
            <person name="Lv Y."/>
        </authorList>
    </citation>
    <scope>NUCLEOTIDE SEQUENCE [LARGE SCALE GENOMIC DNA]</scope>
    <source>
        <strain evidence="1 2">H3</strain>
    </source>
</reference>
<evidence type="ECO:0000313" key="2">
    <source>
        <dbReference type="Proteomes" id="UP001331561"/>
    </source>
</evidence>
<dbReference type="Gene3D" id="1.20.58.320">
    <property type="entry name" value="TPR-like"/>
    <property type="match status" value="1"/>
</dbReference>
<dbReference type="InterPro" id="IPR011990">
    <property type="entry name" value="TPR-like_helical_dom_sf"/>
</dbReference>
<comment type="caution">
    <text evidence="1">The sequence shown here is derived from an EMBL/GenBank/DDBJ whole genome shotgun (WGS) entry which is preliminary data.</text>
</comment>
<gene>
    <name evidence="1" type="ORF">VVD49_05730</name>
</gene>
<organism evidence="1 2">
    <name type="scientific">Uliginosibacterium silvisoli</name>
    <dbReference type="NCBI Taxonomy" id="3114758"/>
    <lineage>
        <taxon>Bacteria</taxon>
        <taxon>Pseudomonadati</taxon>
        <taxon>Pseudomonadota</taxon>
        <taxon>Betaproteobacteria</taxon>
        <taxon>Rhodocyclales</taxon>
        <taxon>Zoogloeaceae</taxon>
        <taxon>Uliginosibacterium</taxon>
    </lineage>
</organism>
<proteinExistence type="predicted"/>
<accession>A0ABU6K2C2</accession>
<dbReference type="Proteomes" id="UP001331561">
    <property type="component" value="Unassembled WGS sequence"/>
</dbReference>
<dbReference type="SUPFAM" id="SSF48452">
    <property type="entry name" value="TPR-like"/>
    <property type="match status" value="1"/>
</dbReference>
<dbReference type="EMBL" id="JAYXHS010000001">
    <property type="protein sequence ID" value="MEC5385213.1"/>
    <property type="molecule type" value="Genomic_DNA"/>
</dbReference>